<dbReference type="AlphaFoldDB" id="A0AAU9JB85"/>
<feature type="compositionally biased region" description="Polar residues" evidence="1">
    <location>
        <begin position="139"/>
        <end position="163"/>
    </location>
</feature>
<evidence type="ECO:0000313" key="3">
    <source>
        <dbReference type="Proteomes" id="UP001162131"/>
    </source>
</evidence>
<reference evidence="2" key="1">
    <citation type="submission" date="2021-09" db="EMBL/GenBank/DDBJ databases">
        <authorList>
            <consortium name="AG Swart"/>
            <person name="Singh M."/>
            <person name="Singh A."/>
            <person name="Seah K."/>
            <person name="Emmerich C."/>
        </authorList>
    </citation>
    <scope>NUCLEOTIDE SEQUENCE</scope>
    <source>
        <strain evidence="2">ATCC30299</strain>
    </source>
</reference>
<dbReference type="EMBL" id="CAJZBQ010000032">
    <property type="protein sequence ID" value="CAG9322752.1"/>
    <property type="molecule type" value="Genomic_DNA"/>
</dbReference>
<gene>
    <name evidence="2" type="ORF">BSTOLATCC_MIC31868</name>
</gene>
<evidence type="ECO:0000256" key="1">
    <source>
        <dbReference type="SAM" id="MobiDB-lite"/>
    </source>
</evidence>
<evidence type="ECO:0000313" key="2">
    <source>
        <dbReference type="EMBL" id="CAG9322752.1"/>
    </source>
</evidence>
<name>A0AAU9JB85_9CILI</name>
<protein>
    <submittedName>
        <fullName evidence="2">Uncharacterized protein</fullName>
    </submittedName>
</protein>
<proteinExistence type="predicted"/>
<feature type="region of interest" description="Disordered" evidence="1">
    <location>
        <begin position="139"/>
        <end position="165"/>
    </location>
</feature>
<keyword evidence="3" id="KW-1185">Reference proteome</keyword>
<organism evidence="2 3">
    <name type="scientific">Blepharisma stoltei</name>
    <dbReference type="NCBI Taxonomy" id="1481888"/>
    <lineage>
        <taxon>Eukaryota</taxon>
        <taxon>Sar</taxon>
        <taxon>Alveolata</taxon>
        <taxon>Ciliophora</taxon>
        <taxon>Postciliodesmatophora</taxon>
        <taxon>Heterotrichea</taxon>
        <taxon>Heterotrichida</taxon>
        <taxon>Blepharismidae</taxon>
        <taxon>Blepharisma</taxon>
    </lineage>
</organism>
<sequence length="255" mass="28854">MKASKFSTFDPKILSASPKILKKRLLKNKNIKPLKKSQDKQLQLEVNNFQTKIIPIDTGISTFIHGNWNIRGHKLKAIYTSERKTHTPHLSGLFLNFTRPVTSSALPGSKLKHRRFTSAEVTGSSNIKPSNLARPITSFTSSKQSEDNTSTKIIHQSRPTTPIKSKPNEIAEEFSIQSPFVYKMNSPKLKITKRNGRTYTPYSHAQMTSNTPLQMTTKTPTDLEPRRKSLGLQVDDLGYWEFPEEASNANFINLL</sequence>
<accession>A0AAU9JB85</accession>
<comment type="caution">
    <text evidence="2">The sequence shown here is derived from an EMBL/GenBank/DDBJ whole genome shotgun (WGS) entry which is preliminary data.</text>
</comment>
<dbReference type="Proteomes" id="UP001162131">
    <property type="component" value="Unassembled WGS sequence"/>
</dbReference>